<dbReference type="EMBL" id="CP002069">
    <property type="protein sequence ID" value="ADI74082.1"/>
    <property type="molecule type" value="Genomic_DNA"/>
</dbReference>
<dbReference type="Pfam" id="PF07510">
    <property type="entry name" value="GmrSD_C"/>
    <property type="match status" value="1"/>
</dbReference>
<keyword evidence="4" id="KW-1185">Reference proteome</keyword>
<dbReference type="RefSeq" id="WP_013194649.1">
    <property type="nucleotide sequence ID" value="NC_014253.1"/>
</dbReference>
<sequence length="669" mass="78931">MIAKETNLHTFLSGPQQFIVPIYQRTYSWDLKHCKKLWDDVERLLSGQYVNHFLGSFVYINSDIYQVSSVPQLHIIDGQQRLTTISLLLQALIDVLQNQDVKVKGVSSNKIRNYYLINTLEEEEELRYKLVLNRNDSETYTNLLENRELNDNYSPNVYKNYKFFKDKIEGYEPEYLSEILKTLQKLMIVDISLNPNEDNPQLIFESLNSTGLDLSQSDLIRNYLLMGQDHQSQKELYNNYWFKMEQSFGHEKYQKRFDNFMRDYLTIKLSRIPVFDEIYEEFKQYYKKSGITTEDVINDIYKYSKLYVKIAFNMEKDEDLNNKFNEITTLKVDVAYPFLLQVYDDYQENVIEKNDFIKILDTVISYVFRRAICGIPTNSLNKTFSSLMDEVDKNKYVESVKAALSLKKSYRKFPSDDEFYYKLISIDVYNLRNCKYLLSKLENSHKWKIKEPINVDRYSIEHIMPQNPNLPDSWKKRLGRDYKQVQNQYLHTLGNLTLTVHNSELGDMDFIEKKEAYDKSPLYLNDSLKGYDTWNEETIVERTEELAKKALEVWAYPYLAPETLEFYKQQFENTASSSKDLNLPEVVSEKAKNSEMEPVNVKGLKTRYPTVYPEDLEIGDKLILDYGETADIVDIELKGQKTYAITFELDKTGEIDMINKLETTLVTIL</sequence>
<evidence type="ECO:0000313" key="4">
    <source>
        <dbReference type="Proteomes" id="UP000000391"/>
    </source>
</evidence>
<evidence type="ECO:0000259" key="1">
    <source>
        <dbReference type="Pfam" id="PF03235"/>
    </source>
</evidence>
<evidence type="ECO:0000313" key="3">
    <source>
        <dbReference type="EMBL" id="ADI74082.1"/>
    </source>
</evidence>
<protein>
    <recommendedName>
        <fullName evidence="5">DUF262 domain-containing protein</fullName>
    </recommendedName>
</protein>
<dbReference type="OrthoDB" id="318965at2157"/>
<proteinExistence type="predicted"/>
<accession>D7E7K9</accession>
<gene>
    <name evidence="3" type="ordered locus">Metev_1207</name>
</gene>
<dbReference type="InterPro" id="IPR011089">
    <property type="entry name" value="GmrSD_C"/>
</dbReference>
<dbReference type="Proteomes" id="UP000000391">
    <property type="component" value="Chromosome"/>
</dbReference>
<dbReference type="STRING" id="644295.Metev_1207"/>
<dbReference type="Pfam" id="PF03235">
    <property type="entry name" value="GmrSD_N"/>
    <property type="match status" value="1"/>
</dbReference>
<dbReference type="GeneID" id="9346840"/>
<organism evidence="3 4">
    <name type="scientific">Methanohalobium evestigatum (strain ATCC BAA-1072 / DSM 3721 / NBRC 107634 / OCM 161 / Z-7303)</name>
    <dbReference type="NCBI Taxonomy" id="644295"/>
    <lineage>
        <taxon>Archaea</taxon>
        <taxon>Methanobacteriati</taxon>
        <taxon>Methanobacteriota</taxon>
        <taxon>Stenosarchaea group</taxon>
        <taxon>Methanomicrobia</taxon>
        <taxon>Methanosarcinales</taxon>
        <taxon>Methanosarcinaceae</taxon>
        <taxon>Methanohalobium</taxon>
    </lineage>
</organism>
<evidence type="ECO:0008006" key="5">
    <source>
        <dbReference type="Google" id="ProtNLM"/>
    </source>
</evidence>
<dbReference type="KEGG" id="mev:Metev_1207"/>
<feature type="domain" description="GmrSD restriction endonucleases N-terminal" evidence="1">
    <location>
        <begin position="9"/>
        <end position="225"/>
    </location>
</feature>
<feature type="domain" description="GmrSD restriction endonucleases C-terminal" evidence="2">
    <location>
        <begin position="414"/>
        <end position="548"/>
    </location>
</feature>
<evidence type="ECO:0000259" key="2">
    <source>
        <dbReference type="Pfam" id="PF07510"/>
    </source>
</evidence>
<reference evidence="3 4" key="1">
    <citation type="submission" date="2010-06" db="EMBL/GenBank/DDBJ databases">
        <title>Complete sequence chromosome of Methanohalobium evestigatum Z-7303.</title>
        <authorList>
            <consortium name="US DOE Joint Genome Institute"/>
            <person name="Lucas S."/>
            <person name="Copeland A."/>
            <person name="Lapidus A."/>
            <person name="Cheng J.-F."/>
            <person name="Bruce D."/>
            <person name="Goodwin L."/>
            <person name="Pitluck S."/>
            <person name="Saunders E."/>
            <person name="Detter J.C."/>
            <person name="Han C."/>
            <person name="Tapia R."/>
            <person name="Land M."/>
            <person name="Hauser L."/>
            <person name="Kyrpides N."/>
            <person name="Mikhailova N."/>
            <person name="Sieprawska-Lupa M."/>
            <person name="Whitman W.B."/>
            <person name="Anderson I."/>
            <person name="Woyke T."/>
        </authorList>
    </citation>
    <scope>NUCLEOTIDE SEQUENCE [LARGE SCALE GENOMIC DNA]</scope>
    <source>
        <strain evidence="4">ATCC BAA-1072 / DSM 3721 / NBRC 107634 / OCM 161 / Z-7303</strain>
    </source>
</reference>
<dbReference type="HOGENOM" id="CLU_011736_2_1_2"/>
<dbReference type="InterPro" id="IPR004919">
    <property type="entry name" value="GmrSD_N"/>
</dbReference>
<name>D7E7K9_METEZ</name>
<dbReference type="PANTHER" id="PTHR35149">
    <property type="entry name" value="SLL5132 PROTEIN"/>
    <property type="match status" value="1"/>
</dbReference>
<dbReference type="PANTHER" id="PTHR35149:SF2">
    <property type="entry name" value="DUF262 DOMAIN-CONTAINING PROTEIN"/>
    <property type="match status" value="1"/>
</dbReference>
<dbReference type="AlphaFoldDB" id="D7E7K9"/>